<comment type="caution">
    <text evidence="2">The sequence shown here is derived from an EMBL/GenBank/DDBJ whole genome shotgun (WGS) entry which is preliminary data.</text>
</comment>
<keyword evidence="1" id="KW-0812">Transmembrane</keyword>
<dbReference type="Proteomes" id="UP001596142">
    <property type="component" value="Unassembled WGS sequence"/>
</dbReference>
<sequence length="475" mass="51744">MERQGAGEHLVFSSWPVSLYFHVKEGRFMIPMVKRSSIIIMCLLYFIASFSQSTFIYSVLSIVILLTFFLSIVHANKKTMIMGSVLFVAGTVINLTVNQGTVMATIEGMQQNLPLVVLMTLAPLLAIPITNSSLMGSIQQILKQMMDSPNKLFAGLASFLAAITPVLSVGSVKLLHDIVRENKFSSAFLARAYFVGFSTAMVWSPYFGSVALTLYYLNIPFGDYILIGLVLAFLQLGVGMLLFLSSKDKETQKLSSPSAKMSVFPLVSKVIILLGSLIGMLVVLESITGLPMLLLVSLTSIIIPILWSLGTNSWRVFFYEGKAFFNKLDYGVNTEIVLFLSAGLFGSALAASPFSVYISNAFQALSSISFLLVGVIVVLFVSLMAFVGIHQIITVPLLAMQVSPEALGADPISLAVVFLLAWFLSSILSPFNAITIFISQAVHKDTITVGFKWNGSYVAVMFVVGMVFVALLHYG</sequence>
<feature type="transmembrane region" description="Helical" evidence="1">
    <location>
        <begin position="290"/>
        <end position="309"/>
    </location>
</feature>
<dbReference type="EMBL" id="JBHSOZ010000003">
    <property type="protein sequence ID" value="MFC5712394.1"/>
    <property type="molecule type" value="Genomic_DNA"/>
</dbReference>
<evidence type="ECO:0000313" key="3">
    <source>
        <dbReference type="Proteomes" id="UP001596142"/>
    </source>
</evidence>
<evidence type="ECO:0000256" key="1">
    <source>
        <dbReference type="SAM" id="Phobius"/>
    </source>
</evidence>
<feature type="transmembrane region" description="Helical" evidence="1">
    <location>
        <begin position="54"/>
        <end position="73"/>
    </location>
</feature>
<keyword evidence="1" id="KW-1133">Transmembrane helix</keyword>
<feature type="transmembrane region" description="Helical" evidence="1">
    <location>
        <begin position="152"/>
        <end position="172"/>
    </location>
</feature>
<accession>A0ABW0YPV6</accession>
<feature type="transmembrane region" description="Helical" evidence="1">
    <location>
        <begin position="224"/>
        <end position="243"/>
    </location>
</feature>
<protein>
    <submittedName>
        <fullName evidence="2">Uncharacterized protein</fullName>
    </submittedName>
</protein>
<feature type="transmembrane region" description="Helical" evidence="1">
    <location>
        <begin position="370"/>
        <end position="392"/>
    </location>
</feature>
<dbReference type="RefSeq" id="WP_385943721.1">
    <property type="nucleotide sequence ID" value="NZ_JBHSPG010000023.1"/>
</dbReference>
<reference evidence="3" key="1">
    <citation type="journal article" date="2019" name="Int. J. Syst. Evol. Microbiol.">
        <title>The Global Catalogue of Microorganisms (GCM) 10K type strain sequencing project: providing services to taxonomists for standard genome sequencing and annotation.</title>
        <authorList>
            <consortium name="The Broad Institute Genomics Platform"/>
            <consortium name="The Broad Institute Genome Sequencing Center for Infectious Disease"/>
            <person name="Wu L."/>
            <person name="Ma J."/>
        </authorList>
    </citation>
    <scope>NUCLEOTIDE SEQUENCE [LARGE SCALE GENOMIC DNA]</scope>
    <source>
        <strain evidence="3">CECT 7184</strain>
    </source>
</reference>
<feature type="transmembrane region" description="Helical" evidence="1">
    <location>
        <begin position="412"/>
        <end position="434"/>
    </location>
</feature>
<proteinExistence type="predicted"/>
<gene>
    <name evidence="2" type="ORF">ACFPU1_06350</name>
</gene>
<evidence type="ECO:0000313" key="2">
    <source>
        <dbReference type="EMBL" id="MFC5712394.1"/>
    </source>
</evidence>
<keyword evidence="1" id="KW-0472">Membrane</keyword>
<keyword evidence="3" id="KW-1185">Reference proteome</keyword>
<feature type="transmembrane region" description="Helical" evidence="1">
    <location>
        <begin position="192"/>
        <end position="217"/>
    </location>
</feature>
<feature type="transmembrane region" description="Helical" evidence="1">
    <location>
        <begin position="263"/>
        <end position="283"/>
    </location>
</feature>
<name>A0ABW0YPV6_9BACI</name>
<feature type="transmembrane region" description="Helical" evidence="1">
    <location>
        <begin position="336"/>
        <end position="358"/>
    </location>
</feature>
<feature type="transmembrane region" description="Helical" evidence="1">
    <location>
        <begin position="455"/>
        <end position="474"/>
    </location>
</feature>
<organism evidence="2 3">
    <name type="scientific">Thalassorhabdus alkalitolerans</name>
    <dbReference type="NCBI Taxonomy" id="2282697"/>
    <lineage>
        <taxon>Bacteria</taxon>
        <taxon>Bacillati</taxon>
        <taxon>Bacillota</taxon>
        <taxon>Bacilli</taxon>
        <taxon>Bacillales</taxon>
        <taxon>Bacillaceae</taxon>
        <taxon>Thalassorhabdus</taxon>
    </lineage>
</organism>
<feature type="transmembrane region" description="Helical" evidence="1">
    <location>
        <begin position="85"/>
        <end position="106"/>
    </location>
</feature>
<feature type="transmembrane region" description="Helical" evidence="1">
    <location>
        <begin position="112"/>
        <end position="131"/>
    </location>
</feature>